<name>A0ACC0BGZ3_CATRO</name>
<protein>
    <submittedName>
        <fullName evidence="1">Uncharacterized protein</fullName>
    </submittedName>
</protein>
<comment type="caution">
    <text evidence="1">The sequence shown here is derived from an EMBL/GenBank/DDBJ whole genome shotgun (WGS) entry which is preliminary data.</text>
</comment>
<gene>
    <name evidence="1" type="ORF">M9H77_12308</name>
</gene>
<evidence type="ECO:0000313" key="2">
    <source>
        <dbReference type="Proteomes" id="UP001060085"/>
    </source>
</evidence>
<reference evidence="2" key="1">
    <citation type="journal article" date="2023" name="Nat. Plants">
        <title>Single-cell RNA sequencing provides a high-resolution roadmap for understanding the multicellular compartmentation of specialized metabolism.</title>
        <authorList>
            <person name="Sun S."/>
            <person name="Shen X."/>
            <person name="Li Y."/>
            <person name="Li Y."/>
            <person name="Wang S."/>
            <person name="Li R."/>
            <person name="Zhang H."/>
            <person name="Shen G."/>
            <person name="Guo B."/>
            <person name="Wei J."/>
            <person name="Xu J."/>
            <person name="St-Pierre B."/>
            <person name="Chen S."/>
            <person name="Sun C."/>
        </authorList>
    </citation>
    <scope>NUCLEOTIDE SEQUENCE [LARGE SCALE GENOMIC DNA]</scope>
</reference>
<dbReference type="EMBL" id="CM044703">
    <property type="protein sequence ID" value="KAI5671944.1"/>
    <property type="molecule type" value="Genomic_DNA"/>
</dbReference>
<sequence length="215" mass="22775">MRKFLPENGQIAWTNNRSHFGLPGPTTGLGQRSLGPATGLGKQPPSPASHLFCHHQCDDDLGPVTDKIDRVEGCAVTASSRGVREHPSTSNIPSTPALFGPGIYYDPSAPGLWHPSQWTHLTVVLTIELGRDSSTLGDGDRIRSKEPVMVGSLCIEDNGGDDDDDEDGDGHGHGDDDELVPVAHASSSGYRPVPEKGKGLTGSFMSVMSKIVGSR</sequence>
<proteinExistence type="predicted"/>
<dbReference type="Proteomes" id="UP001060085">
    <property type="component" value="Linkage Group LG03"/>
</dbReference>
<keyword evidence="2" id="KW-1185">Reference proteome</keyword>
<accession>A0ACC0BGZ3</accession>
<evidence type="ECO:0000313" key="1">
    <source>
        <dbReference type="EMBL" id="KAI5671944.1"/>
    </source>
</evidence>
<organism evidence="1 2">
    <name type="scientific">Catharanthus roseus</name>
    <name type="common">Madagascar periwinkle</name>
    <name type="synonym">Vinca rosea</name>
    <dbReference type="NCBI Taxonomy" id="4058"/>
    <lineage>
        <taxon>Eukaryota</taxon>
        <taxon>Viridiplantae</taxon>
        <taxon>Streptophyta</taxon>
        <taxon>Embryophyta</taxon>
        <taxon>Tracheophyta</taxon>
        <taxon>Spermatophyta</taxon>
        <taxon>Magnoliopsida</taxon>
        <taxon>eudicotyledons</taxon>
        <taxon>Gunneridae</taxon>
        <taxon>Pentapetalae</taxon>
        <taxon>asterids</taxon>
        <taxon>lamiids</taxon>
        <taxon>Gentianales</taxon>
        <taxon>Apocynaceae</taxon>
        <taxon>Rauvolfioideae</taxon>
        <taxon>Vinceae</taxon>
        <taxon>Catharanthinae</taxon>
        <taxon>Catharanthus</taxon>
    </lineage>
</organism>